<dbReference type="RefSeq" id="WP_221400549.1">
    <property type="nucleotide sequence ID" value="NZ_FCOR01000001.1"/>
</dbReference>
<dbReference type="STRING" id="1586267.GCA_001418685_00034"/>
<reference evidence="1 2" key="1">
    <citation type="submission" date="2016-01" db="EMBL/GenBank/DDBJ databases">
        <authorList>
            <person name="McClelland M."/>
            <person name="Jain A."/>
            <person name="Saraogi P."/>
            <person name="Mendelson R."/>
            <person name="Westerman R."/>
            <person name="SanMiguel P."/>
            <person name="Csonka L."/>
        </authorList>
    </citation>
    <scope>NUCLEOTIDE SEQUENCE [LARGE SCALE GENOMIC DNA]</scope>
    <source>
        <strain evidence="1 2">R-53146</strain>
    </source>
</reference>
<organism evidence="1 2">
    <name type="scientific">Apibacter mensalis</name>
    <dbReference type="NCBI Taxonomy" id="1586267"/>
    <lineage>
        <taxon>Bacteria</taxon>
        <taxon>Pseudomonadati</taxon>
        <taxon>Bacteroidota</taxon>
        <taxon>Flavobacteriia</taxon>
        <taxon>Flavobacteriales</taxon>
        <taxon>Weeksellaceae</taxon>
        <taxon>Apibacter</taxon>
    </lineage>
</organism>
<dbReference type="InterPro" id="IPR047180">
    <property type="entry name" value="HoxX-like"/>
</dbReference>
<name>A0A0X3ALV7_9FLAO</name>
<protein>
    <submittedName>
        <fullName evidence="1">Formyl transferase</fullName>
    </submittedName>
</protein>
<keyword evidence="2" id="KW-1185">Reference proteome</keyword>
<accession>A0A0X3ALV7</accession>
<gene>
    <name evidence="1" type="ORF">Ga0061079_10135</name>
</gene>
<dbReference type="Gene3D" id="3.40.50.12230">
    <property type="match status" value="1"/>
</dbReference>
<keyword evidence="1" id="KW-0808">Transferase</keyword>
<proteinExistence type="predicted"/>
<dbReference type="Proteomes" id="UP000182761">
    <property type="component" value="Unassembled WGS sequence"/>
</dbReference>
<dbReference type="InterPro" id="IPR036477">
    <property type="entry name" value="Formyl_transf_N_sf"/>
</dbReference>
<evidence type="ECO:0000313" key="2">
    <source>
        <dbReference type="Proteomes" id="UP000182761"/>
    </source>
</evidence>
<dbReference type="EMBL" id="FCOR01000001">
    <property type="protein sequence ID" value="CVK15223.1"/>
    <property type="molecule type" value="Genomic_DNA"/>
</dbReference>
<dbReference type="AlphaFoldDB" id="A0A0X3ALV7"/>
<dbReference type="SUPFAM" id="SSF53328">
    <property type="entry name" value="Formyltransferase"/>
    <property type="match status" value="1"/>
</dbReference>
<sequence>MKKSLNIILLSSAFNGLTQRVWLSLKEAGYSVSFLLFTTEEEVVDSIETADPDIVICPFLKDRVPKILWKNERRPIIIIHPGIIGDRGASSLDWAILKNFDTWGVTALQAV</sequence>
<evidence type="ECO:0000313" key="1">
    <source>
        <dbReference type="EMBL" id="CVK15223.1"/>
    </source>
</evidence>
<dbReference type="PANTHER" id="PTHR43388:SF1">
    <property type="entry name" value="HYDROGENASE MATURATION FACTOR HOXX"/>
    <property type="match status" value="1"/>
</dbReference>
<dbReference type="PANTHER" id="PTHR43388">
    <property type="entry name" value="HYDROGENASE MATURATION FACTOR HOXX"/>
    <property type="match status" value="1"/>
</dbReference>
<dbReference type="GO" id="GO:0016740">
    <property type="term" value="F:transferase activity"/>
    <property type="evidence" value="ECO:0007669"/>
    <property type="project" value="UniProtKB-KW"/>
</dbReference>